<reference evidence="1 2" key="1">
    <citation type="submission" date="2019-03" db="EMBL/GenBank/DDBJ databases">
        <title>Single cell metagenomics reveals metabolic interactions within the superorganism composed of flagellate Streblomastix strix and complex community of Bacteroidetes bacteria on its surface.</title>
        <authorList>
            <person name="Treitli S.C."/>
            <person name="Kolisko M."/>
            <person name="Husnik F."/>
            <person name="Keeling P."/>
            <person name="Hampl V."/>
        </authorList>
    </citation>
    <scope>NUCLEOTIDE SEQUENCE [LARGE SCALE GENOMIC DNA]</scope>
    <source>
        <strain evidence="1">ST1C</strain>
    </source>
</reference>
<accession>A0A5J4UMF7</accession>
<protein>
    <submittedName>
        <fullName evidence="1">Uncharacterized protein</fullName>
    </submittedName>
</protein>
<evidence type="ECO:0000313" key="2">
    <source>
        <dbReference type="Proteomes" id="UP000324800"/>
    </source>
</evidence>
<comment type="caution">
    <text evidence="1">The sequence shown here is derived from an EMBL/GenBank/DDBJ whole genome shotgun (WGS) entry which is preliminary data.</text>
</comment>
<evidence type="ECO:0000313" key="1">
    <source>
        <dbReference type="EMBL" id="KAA6371699.1"/>
    </source>
</evidence>
<sequence>MNNPGLFGSPEGPLDLLAIMQKNELNIQIDSEFIDLFVEKCLNDQKDNHEPILHNIFFPIFIKIKETVENTSFPEYPDEVLRVLVQLTYNKNLMALV</sequence>
<name>A0A5J4UMF7_9EUKA</name>
<dbReference type="EMBL" id="SNRW01014231">
    <property type="protein sequence ID" value="KAA6371699.1"/>
    <property type="molecule type" value="Genomic_DNA"/>
</dbReference>
<organism evidence="1 2">
    <name type="scientific">Streblomastix strix</name>
    <dbReference type="NCBI Taxonomy" id="222440"/>
    <lineage>
        <taxon>Eukaryota</taxon>
        <taxon>Metamonada</taxon>
        <taxon>Preaxostyla</taxon>
        <taxon>Oxymonadida</taxon>
        <taxon>Streblomastigidae</taxon>
        <taxon>Streblomastix</taxon>
    </lineage>
</organism>
<gene>
    <name evidence="1" type="ORF">EZS28_032774</name>
</gene>
<dbReference type="AlphaFoldDB" id="A0A5J4UMF7"/>
<proteinExistence type="predicted"/>
<dbReference type="Proteomes" id="UP000324800">
    <property type="component" value="Unassembled WGS sequence"/>
</dbReference>